<reference evidence="11 13" key="2">
    <citation type="submission" date="2018-12" db="EMBL/GenBank/DDBJ databases">
        <title>Legionella sp,whole genome shotgun sequence.</title>
        <authorList>
            <person name="Wu H."/>
        </authorList>
    </citation>
    <scope>NUCLEOTIDE SEQUENCE [LARGE SCALE GENOMIC DNA]</scope>
    <source>
        <strain evidence="13">km489</strain>
        <strain evidence="11">Km489</strain>
    </source>
</reference>
<dbReference type="OrthoDB" id="9775035at2"/>
<reference evidence="10 12" key="1">
    <citation type="submission" date="2018-05" db="EMBL/GenBank/DDBJ databases">
        <title>Legionella qingyii sp.nov., whole genome shotgun sequence.</title>
        <authorList>
            <person name="Wu H."/>
            <person name="Zhu Q."/>
            <person name="Hu C."/>
        </authorList>
    </citation>
    <scope>NUCLEOTIDE SEQUENCE [LARGE SCALE GENOMIC DNA]</scope>
    <source>
        <strain evidence="10 12">HEB18</strain>
    </source>
</reference>
<keyword evidence="13" id="KW-1185">Reference proteome</keyword>
<evidence type="ECO:0000256" key="6">
    <source>
        <dbReference type="ARBA" id="ARBA00022989"/>
    </source>
</evidence>
<dbReference type="Pfam" id="PF13231">
    <property type="entry name" value="PMT_2"/>
    <property type="match status" value="1"/>
</dbReference>
<evidence type="ECO:0000256" key="4">
    <source>
        <dbReference type="ARBA" id="ARBA00022679"/>
    </source>
</evidence>
<dbReference type="EMBL" id="QHJG01000021">
    <property type="protein sequence ID" value="PWY55202.1"/>
    <property type="molecule type" value="Genomic_DNA"/>
</dbReference>
<keyword evidence="2" id="KW-1003">Cell membrane</keyword>
<feature type="transmembrane region" description="Helical" evidence="8">
    <location>
        <begin position="92"/>
        <end position="113"/>
    </location>
</feature>
<dbReference type="GO" id="GO:0010041">
    <property type="term" value="P:response to iron(III) ion"/>
    <property type="evidence" value="ECO:0007669"/>
    <property type="project" value="TreeGrafter"/>
</dbReference>
<comment type="caution">
    <text evidence="10">The sequence shown here is derived from an EMBL/GenBank/DDBJ whole genome shotgun (WGS) entry which is preliminary data.</text>
</comment>
<dbReference type="AlphaFoldDB" id="A0A317U3U4"/>
<keyword evidence="7 8" id="KW-0472">Membrane</keyword>
<evidence type="ECO:0000256" key="8">
    <source>
        <dbReference type="SAM" id="Phobius"/>
    </source>
</evidence>
<evidence type="ECO:0000259" key="9">
    <source>
        <dbReference type="Pfam" id="PF13231"/>
    </source>
</evidence>
<dbReference type="Proteomes" id="UP000247152">
    <property type="component" value="Unassembled WGS sequence"/>
</dbReference>
<protein>
    <submittedName>
        <fullName evidence="10">Dolichyl-phosphate-mannose--protein mannosyltransferase</fullName>
    </submittedName>
    <submittedName>
        <fullName evidence="11">Glycosyltransferase family 39 protein</fullName>
    </submittedName>
</protein>
<evidence type="ECO:0000256" key="1">
    <source>
        <dbReference type="ARBA" id="ARBA00004651"/>
    </source>
</evidence>
<keyword evidence="6 8" id="KW-1133">Transmembrane helix</keyword>
<dbReference type="InterPro" id="IPR038731">
    <property type="entry name" value="RgtA/B/C-like"/>
</dbReference>
<dbReference type="PANTHER" id="PTHR33908">
    <property type="entry name" value="MANNOSYLTRANSFERASE YKCB-RELATED"/>
    <property type="match status" value="1"/>
</dbReference>
<name>A0A317U3U4_9GAMM</name>
<evidence type="ECO:0000256" key="2">
    <source>
        <dbReference type="ARBA" id="ARBA00022475"/>
    </source>
</evidence>
<evidence type="ECO:0000313" key="11">
    <source>
        <dbReference type="EMBL" id="RUR25376.1"/>
    </source>
</evidence>
<feature type="transmembrane region" description="Helical" evidence="8">
    <location>
        <begin position="334"/>
        <end position="352"/>
    </location>
</feature>
<feature type="transmembrane region" description="Helical" evidence="8">
    <location>
        <begin position="169"/>
        <end position="202"/>
    </location>
</feature>
<evidence type="ECO:0000313" key="10">
    <source>
        <dbReference type="EMBL" id="PWY55202.1"/>
    </source>
</evidence>
<dbReference type="EMBL" id="RZGX01000003">
    <property type="protein sequence ID" value="RUR25376.1"/>
    <property type="molecule type" value="Genomic_DNA"/>
</dbReference>
<feature type="transmembrane region" description="Helical" evidence="8">
    <location>
        <begin position="311"/>
        <end position="328"/>
    </location>
</feature>
<keyword evidence="4 10" id="KW-0808">Transferase</keyword>
<dbReference type="PANTHER" id="PTHR33908:SF3">
    <property type="entry name" value="UNDECAPRENYL PHOSPHATE-ALPHA-4-AMINO-4-DEOXY-L-ARABINOSE ARABINOSYL TRANSFERASE"/>
    <property type="match status" value="1"/>
</dbReference>
<evidence type="ECO:0000256" key="5">
    <source>
        <dbReference type="ARBA" id="ARBA00022692"/>
    </source>
</evidence>
<feature type="domain" description="Glycosyltransferase RgtA/B/C/D-like" evidence="9">
    <location>
        <begin position="72"/>
        <end position="233"/>
    </location>
</feature>
<dbReference type="InterPro" id="IPR050297">
    <property type="entry name" value="LipidA_mod_glycosyltrf_83"/>
</dbReference>
<dbReference type="GO" id="GO:0009103">
    <property type="term" value="P:lipopolysaccharide biosynthetic process"/>
    <property type="evidence" value="ECO:0007669"/>
    <property type="project" value="UniProtKB-ARBA"/>
</dbReference>
<feature type="transmembrane region" description="Helical" evidence="8">
    <location>
        <begin position="120"/>
        <end position="137"/>
    </location>
</feature>
<evidence type="ECO:0000256" key="7">
    <source>
        <dbReference type="ARBA" id="ARBA00023136"/>
    </source>
</evidence>
<sequence>MNIENEKQLQQQFFYNAYFALVFLLVCRIISICFIPLNDVSEARYAEIARKMLETGNWVTPLHDYGIPFWAKPPLSTWLSAFSMKLFGVNEFAVRLPGLFLSLVTIWLIWYLVKRHSGDVIAMITTLILAGTLYFFLDAGTVMTDPSLVLCITLVEVAFWRAVVDGSKVWSYVFFISLGLGLLAKGPVAVVLSGMPIFFWVLLRKQWRNLWERLPWLKGVMLMLTIALPWYIWAEIRTPGFLNYFIIGENFNRFLKPGWAGDKYGYAHQQSWGMIWVYSVIGTLPWCALGGAWFIKCRHNARKVFVDNDGWLSYFFLCTIVPLFFFTFSRNIIYTYVFPSIPAFSVFFVTYWNRVGAILRAKQLITWLSILVGVLFLVATLAFNAIPEAISKTEKFVVAAWLKQHPAAGSYLIYWSYKTEFSAQFYSGGRVKPAASNNELCRLLDNGRENYLVIKPYNTTDILPELFSKMVLIQHVYSGDKRFLLMRIPVSAKQTCKNKKTAAVGYSNYFYLEQGGDLRHVLT</sequence>
<feature type="transmembrane region" description="Helical" evidence="8">
    <location>
        <begin position="12"/>
        <end position="37"/>
    </location>
</feature>
<proteinExistence type="predicted"/>
<feature type="transmembrane region" description="Helical" evidence="8">
    <location>
        <begin position="214"/>
        <end position="233"/>
    </location>
</feature>
<dbReference type="GO" id="GO:0005886">
    <property type="term" value="C:plasma membrane"/>
    <property type="evidence" value="ECO:0007669"/>
    <property type="project" value="UniProtKB-SubCell"/>
</dbReference>
<feature type="transmembrane region" description="Helical" evidence="8">
    <location>
        <begin position="364"/>
        <end position="386"/>
    </location>
</feature>
<evidence type="ECO:0000256" key="3">
    <source>
        <dbReference type="ARBA" id="ARBA00022676"/>
    </source>
</evidence>
<dbReference type="GO" id="GO:0016763">
    <property type="term" value="F:pentosyltransferase activity"/>
    <property type="evidence" value="ECO:0007669"/>
    <property type="project" value="TreeGrafter"/>
</dbReference>
<keyword evidence="5 8" id="KW-0812">Transmembrane</keyword>
<evidence type="ECO:0000313" key="13">
    <source>
        <dbReference type="Proteomes" id="UP000287374"/>
    </source>
</evidence>
<dbReference type="RefSeq" id="WP_110143192.1">
    <property type="nucleotide sequence ID" value="NZ_QHJG01000021.1"/>
</dbReference>
<gene>
    <name evidence="10" type="ORF">DGG96_13575</name>
    <name evidence="11" type="ORF">ELY20_02655</name>
</gene>
<dbReference type="Proteomes" id="UP000287374">
    <property type="component" value="Unassembled WGS sequence"/>
</dbReference>
<feature type="transmembrane region" description="Helical" evidence="8">
    <location>
        <begin position="275"/>
        <end position="295"/>
    </location>
</feature>
<organism evidence="10 12">
    <name type="scientific">Legionella qingyii</name>
    <dbReference type="NCBI Taxonomy" id="2184757"/>
    <lineage>
        <taxon>Bacteria</taxon>
        <taxon>Pseudomonadati</taxon>
        <taxon>Pseudomonadota</taxon>
        <taxon>Gammaproteobacteria</taxon>
        <taxon>Legionellales</taxon>
        <taxon>Legionellaceae</taxon>
        <taxon>Legionella</taxon>
    </lineage>
</organism>
<keyword evidence="3 10" id="KW-0328">Glycosyltransferase</keyword>
<evidence type="ECO:0000313" key="12">
    <source>
        <dbReference type="Proteomes" id="UP000247152"/>
    </source>
</evidence>
<accession>A0A317U3U4</accession>
<comment type="subcellular location">
    <subcellularLocation>
        <location evidence="1">Cell membrane</location>
        <topology evidence="1">Multi-pass membrane protein</topology>
    </subcellularLocation>
</comment>